<protein>
    <submittedName>
        <fullName evidence="1">Uncharacterized protein</fullName>
    </submittedName>
</protein>
<proteinExistence type="predicted"/>
<organism evidence="1 2">
    <name type="scientific">Vibrio phage VpV262</name>
    <dbReference type="NCBI Taxonomy" id="2907796"/>
    <lineage>
        <taxon>Viruses</taxon>
        <taxon>Duplodnaviria</taxon>
        <taxon>Heunggongvirae</taxon>
        <taxon>Uroviricota</taxon>
        <taxon>Caudoviricetes</taxon>
        <taxon>Zobellviridae</taxon>
        <taxon>Vipivirus</taxon>
        <taxon>Vipivirus canadense</taxon>
    </lineage>
</organism>
<reference evidence="1 2" key="1">
    <citation type="journal article" date="2003" name="Virology">
        <title>The complete sequence of marine bacteriophage VpV262 infecting vibrio parahaemolyticus indicates that an ancestral component of a T7 viral supergroup is widespread in the marine environment.</title>
        <authorList>
            <person name="Hardies S.C."/>
            <person name="Comeau A.M."/>
            <person name="Serwer P."/>
            <person name="Suttle C.A."/>
        </authorList>
    </citation>
    <scope>NUCLEOTIDE SEQUENCE</scope>
</reference>
<dbReference type="EMBL" id="AY095314">
    <property type="protein sequence ID" value="AAM28413.1"/>
    <property type="molecule type" value="Genomic_DNA"/>
</dbReference>
<keyword evidence="2" id="KW-1185">Reference proteome</keyword>
<dbReference type="KEGG" id="vg:956046"/>
<dbReference type="GeneID" id="956046"/>
<evidence type="ECO:0000313" key="1">
    <source>
        <dbReference type="EMBL" id="AAM28413.1"/>
    </source>
</evidence>
<name>Q8LT58_9CAUD</name>
<dbReference type="RefSeq" id="NP_640307.1">
    <property type="nucleotide sequence ID" value="NC_003907.2"/>
</dbReference>
<accession>Q8LT58</accession>
<evidence type="ECO:0000313" key="2">
    <source>
        <dbReference type="Proteomes" id="UP000001794"/>
    </source>
</evidence>
<dbReference type="Proteomes" id="UP000001794">
    <property type="component" value="Segment"/>
</dbReference>
<sequence>MAGGPFQTSGNNAGDLTPVNLQGGFTPVAPKSNDAVNAVESVTQAVGTIATLNTERLKKESVANIRQEVKAVRDALQISKYPTLQTTYFSEEALQDPYIKSVYKNFQEIKGATDQGRLSQEFAIERMEALMSQAINRRPQFADDIRNAANTAAGANISSKLFSQIMTLTPQQKALQELQAEATKLGIPVETYQGMVQQQFFREQMSEQIEYAKKQGTASLNDLSQQVGLEVTNVTRNLQNGLLERIRAGGVVDVPVTVAEARQEFTMLRNKVLSNIPANVPSSQVSQVVDMIDAEEQRIITQIENGTMAKVLQTKGTLFEEIAKDNARTNAPDEMQILAIFGNGQSGYAAVNDYTKYKNNPQAMAGLYAVDEGGVLTVASAATQQFKAGQILFQGKQAANDQERRLAGYFGGIFLQKDVNQQGENPTPPQQVLRVVDVVSKMGEEYSTATLGDAKVAANLRAYKETHPQLINHFNSDVHSLKRQYQQLKAEGAFTDENVQIKNGRVSVTGNTIVSQFGAGSSNPANITGGTGSITAIQRFLRHANLTMKMGQTYQGNGVFPESVFRNSNAFLKDLKDATDVEPADLTGGTNGQDEVIRYDFDGNGKLIRLE</sequence>